<organism evidence="5 6">
    <name type="scientific">Pontiella sulfatireligans</name>
    <dbReference type="NCBI Taxonomy" id="2750658"/>
    <lineage>
        <taxon>Bacteria</taxon>
        <taxon>Pseudomonadati</taxon>
        <taxon>Kiritimatiellota</taxon>
        <taxon>Kiritimatiellia</taxon>
        <taxon>Kiritimatiellales</taxon>
        <taxon>Pontiellaceae</taxon>
        <taxon>Pontiella</taxon>
    </lineage>
</organism>
<evidence type="ECO:0000313" key="6">
    <source>
        <dbReference type="Proteomes" id="UP000346198"/>
    </source>
</evidence>
<name>A0A6C2UNX5_9BACT</name>
<evidence type="ECO:0000259" key="4">
    <source>
        <dbReference type="PROSITE" id="PS50949"/>
    </source>
</evidence>
<dbReference type="InterPro" id="IPR036388">
    <property type="entry name" value="WH-like_DNA-bd_sf"/>
</dbReference>
<dbReference type="SUPFAM" id="SSF53822">
    <property type="entry name" value="Periplasmic binding protein-like I"/>
    <property type="match status" value="1"/>
</dbReference>
<dbReference type="SMART" id="SM00345">
    <property type="entry name" value="HTH_GNTR"/>
    <property type="match status" value="1"/>
</dbReference>
<protein>
    <submittedName>
        <fullName evidence="5">Maltose regulon regulatory protein MalI</fullName>
    </submittedName>
</protein>
<dbReference type="InterPro" id="IPR000524">
    <property type="entry name" value="Tscrpt_reg_HTH_GntR"/>
</dbReference>
<keyword evidence="3" id="KW-0804">Transcription</keyword>
<dbReference type="Gene3D" id="3.40.50.2300">
    <property type="match status" value="2"/>
</dbReference>
<gene>
    <name evidence="5" type="primary">malI</name>
    <name evidence="5" type="ORF">SCARR_04052</name>
</gene>
<dbReference type="Pfam" id="PF00532">
    <property type="entry name" value="Peripla_BP_1"/>
    <property type="match status" value="1"/>
</dbReference>
<reference evidence="5 6" key="1">
    <citation type="submission" date="2019-04" db="EMBL/GenBank/DDBJ databases">
        <authorList>
            <person name="Van Vliet M D."/>
        </authorList>
    </citation>
    <scope>NUCLEOTIDE SEQUENCE [LARGE SCALE GENOMIC DNA]</scope>
    <source>
        <strain evidence="5 6">F21</strain>
    </source>
</reference>
<dbReference type="EMBL" id="CAAHFH010000002">
    <property type="protein sequence ID" value="VGO21972.1"/>
    <property type="molecule type" value="Genomic_DNA"/>
</dbReference>
<accession>A0A6C2UNX5</accession>
<keyword evidence="1" id="KW-0805">Transcription regulation</keyword>
<proteinExistence type="predicted"/>
<evidence type="ECO:0000256" key="1">
    <source>
        <dbReference type="ARBA" id="ARBA00023015"/>
    </source>
</evidence>
<dbReference type="Pfam" id="PF00392">
    <property type="entry name" value="GntR"/>
    <property type="match status" value="1"/>
</dbReference>
<dbReference type="CDD" id="cd07377">
    <property type="entry name" value="WHTH_GntR"/>
    <property type="match status" value="1"/>
</dbReference>
<dbReference type="InterPro" id="IPR036390">
    <property type="entry name" value="WH_DNA-bd_sf"/>
</dbReference>
<dbReference type="InterPro" id="IPR028082">
    <property type="entry name" value="Peripla_BP_I"/>
</dbReference>
<keyword evidence="6" id="KW-1185">Reference proteome</keyword>
<evidence type="ECO:0000256" key="3">
    <source>
        <dbReference type="ARBA" id="ARBA00023163"/>
    </source>
</evidence>
<dbReference type="PANTHER" id="PTHR30146:SF109">
    <property type="entry name" value="HTH-TYPE TRANSCRIPTIONAL REGULATOR GALS"/>
    <property type="match status" value="1"/>
</dbReference>
<dbReference type="GO" id="GO:0000976">
    <property type="term" value="F:transcription cis-regulatory region binding"/>
    <property type="evidence" value="ECO:0007669"/>
    <property type="project" value="TreeGrafter"/>
</dbReference>
<dbReference type="AlphaFoldDB" id="A0A6C2UNX5"/>
<dbReference type="Proteomes" id="UP000346198">
    <property type="component" value="Unassembled WGS sequence"/>
</dbReference>
<evidence type="ECO:0000313" key="5">
    <source>
        <dbReference type="EMBL" id="VGO21972.1"/>
    </source>
</evidence>
<dbReference type="Gene3D" id="1.10.10.10">
    <property type="entry name" value="Winged helix-like DNA-binding domain superfamily/Winged helix DNA-binding domain"/>
    <property type="match status" value="1"/>
</dbReference>
<dbReference type="RefSeq" id="WP_136063398.1">
    <property type="nucleotide sequence ID" value="NZ_CAAHFH010000002.1"/>
</dbReference>
<dbReference type="PROSITE" id="PS50949">
    <property type="entry name" value="HTH_GNTR"/>
    <property type="match status" value="1"/>
</dbReference>
<keyword evidence="2" id="KW-0238">DNA-binding</keyword>
<sequence>MTNGSTQPNLAQKVLRHIYKQIQDGTLETGDKLPTNRVLAEELDVSIWTVQFAMKQLEAQGTVTCRRKTGTFLINPDAINCPRIQSGFIGLFTSELTTGFHTELLVELENEMMNQGKMVSINFTHFDPERELKLLRSLARQRLEALVYMPSPPAISSESYSKAISEWVDRYTEDGTLVLFADLCPPGLESRLISMDNPRSGTMLTNKLIEHGHKNIAFLGATHLATTQNRMKGYCNALKKAGLTINPDWHLVVRMLEAKDWEEHLEEEIRTLLSSNPELTGFAVCDQATAEALYNVLKETPNRKFSAEDSIASIFEESAPPFDALAWIQVPGKKMAQKACEILLKDHPADYEPGQVKIRPTFWAG</sequence>
<dbReference type="GO" id="GO:0003700">
    <property type="term" value="F:DNA-binding transcription factor activity"/>
    <property type="evidence" value="ECO:0007669"/>
    <property type="project" value="InterPro"/>
</dbReference>
<dbReference type="InterPro" id="IPR001761">
    <property type="entry name" value="Peripla_BP/Lac1_sug-bd_dom"/>
</dbReference>
<dbReference type="PANTHER" id="PTHR30146">
    <property type="entry name" value="LACI-RELATED TRANSCRIPTIONAL REPRESSOR"/>
    <property type="match status" value="1"/>
</dbReference>
<evidence type="ECO:0000256" key="2">
    <source>
        <dbReference type="ARBA" id="ARBA00023125"/>
    </source>
</evidence>
<dbReference type="CDD" id="cd06267">
    <property type="entry name" value="PBP1_LacI_sugar_binding-like"/>
    <property type="match status" value="1"/>
</dbReference>
<dbReference type="SUPFAM" id="SSF46785">
    <property type="entry name" value="Winged helix' DNA-binding domain"/>
    <property type="match status" value="1"/>
</dbReference>
<feature type="domain" description="HTH gntR-type" evidence="4">
    <location>
        <begin position="8"/>
        <end position="76"/>
    </location>
</feature>